<dbReference type="NCBIfam" id="TIGR02276">
    <property type="entry name" value="beta_rpt_yvtn"/>
    <property type="match status" value="1"/>
</dbReference>
<dbReference type="InterPro" id="IPR051200">
    <property type="entry name" value="Host-pathogen_enzymatic-act"/>
</dbReference>
<protein>
    <recommendedName>
        <fullName evidence="4">40-residue YVTN family beta-propeller repeat protein</fullName>
    </recommendedName>
</protein>
<dbReference type="EMBL" id="CAGS01000207">
    <property type="protein sequence ID" value="CCF83920.1"/>
    <property type="molecule type" value="Genomic_DNA"/>
</dbReference>
<dbReference type="PANTHER" id="PTHR47197">
    <property type="entry name" value="PROTEIN NIRF"/>
    <property type="match status" value="1"/>
</dbReference>
<organism evidence="2 3">
    <name type="scientific">Nitrolancea hollandica Lb</name>
    <dbReference type="NCBI Taxonomy" id="1129897"/>
    <lineage>
        <taxon>Bacteria</taxon>
        <taxon>Pseudomonadati</taxon>
        <taxon>Thermomicrobiota</taxon>
        <taxon>Thermomicrobia</taxon>
        <taxon>Sphaerobacterales</taxon>
        <taxon>Sphaerobacterineae</taxon>
        <taxon>Sphaerobacteraceae</taxon>
        <taxon>Nitrolancea</taxon>
    </lineage>
</organism>
<feature type="compositionally biased region" description="Polar residues" evidence="1">
    <location>
        <begin position="1"/>
        <end position="20"/>
    </location>
</feature>
<feature type="region of interest" description="Disordered" evidence="1">
    <location>
        <begin position="1"/>
        <end position="26"/>
    </location>
</feature>
<reference evidence="2 3" key="1">
    <citation type="journal article" date="2012" name="ISME J.">
        <title>Nitrification expanded: discovery, physiology and genomics of a nitrite-oxidizing bacterium from the phylum Chloroflexi.</title>
        <authorList>
            <person name="Sorokin D.Y."/>
            <person name="Lucker S."/>
            <person name="Vejmelkova D."/>
            <person name="Kostrikina N.A."/>
            <person name="Kleerebezem R."/>
            <person name="Rijpstra W.I."/>
            <person name="Damste J.S."/>
            <person name="Le Paslier D."/>
            <person name="Muyzer G."/>
            <person name="Wagner M."/>
            <person name="van Loosdrecht M.C."/>
            <person name="Daims H."/>
        </authorList>
    </citation>
    <scope>NUCLEOTIDE SEQUENCE [LARGE SCALE GENOMIC DNA]</scope>
    <source>
        <strain evidence="3">none</strain>
    </source>
</reference>
<dbReference type="Gene3D" id="2.130.10.10">
    <property type="entry name" value="YVTN repeat-like/Quinoprotein amine dehydrogenase"/>
    <property type="match status" value="1"/>
</dbReference>
<evidence type="ECO:0000313" key="3">
    <source>
        <dbReference type="Proteomes" id="UP000004221"/>
    </source>
</evidence>
<dbReference type="PANTHER" id="PTHR47197:SF3">
    <property type="entry name" value="DIHYDRO-HEME D1 DEHYDROGENASE"/>
    <property type="match status" value="1"/>
</dbReference>
<proteinExistence type="predicted"/>
<dbReference type="InterPro" id="IPR011964">
    <property type="entry name" value="YVTN_b-propeller_repeat"/>
</dbReference>
<dbReference type="Proteomes" id="UP000004221">
    <property type="component" value="Unassembled WGS sequence"/>
</dbReference>
<accession>I4EGV8</accession>
<gene>
    <name evidence="2" type="ORF">NITHO_2850002</name>
</gene>
<dbReference type="SUPFAM" id="SSF51004">
    <property type="entry name" value="C-terminal (heme d1) domain of cytochrome cd1-nitrite reductase"/>
    <property type="match status" value="1"/>
</dbReference>
<evidence type="ECO:0008006" key="4">
    <source>
        <dbReference type="Google" id="ProtNLM"/>
    </source>
</evidence>
<dbReference type="InterPro" id="IPR015943">
    <property type="entry name" value="WD40/YVTN_repeat-like_dom_sf"/>
</dbReference>
<evidence type="ECO:0000256" key="1">
    <source>
        <dbReference type="SAM" id="MobiDB-lite"/>
    </source>
</evidence>
<dbReference type="OrthoDB" id="145213at2"/>
<evidence type="ECO:0000313" key="2">
    <source>
        <dbReference type="EMBL" id="CCF83920.1"/>
    </source>
</evidence>
<dbReference type="RefSeq" id="WP_008477647.1">
    <property type="nucleotide sequence ID" value="NZ_CAGS01000207.1"/>
</dbReference>
<name>I4EGV8_9BACT</name>
<comment type="caution">
    <text evidence="2">The sequence shown here is derived from an EMBL/GenBank/DDBJ whole genome shotgun (WGS) entry which is preliminary data.</text>
</comment>
<sequence>MSPESDGSGQFSLGYQSDCTESAGEPGFGESVTSKVVFSPDGKLAFVNHLSANELEVIEVSSHKVIERIPIPPGAGGSADEGIAPDGKEVWLGHPNTGKTTVVDAQRFTVKAVLDTGPRTNHPNFVTKLDAFAYVTVGGLNQTVVFRRTDGQPELVARIQNHGESPHGNWPSPDNTRVYVALQKSDAVDVIDTATNQVIATLRIGKDPQALVYVANAVPEGDGTTNLTQQGLGKRIEKLDVDVRGVSGGAKATIRAVQGLDEIDLAARGLPPDQAFTVFVSNGTDAKAIMDVQSDAQGMVPEALAFTKFFENYDRVILIPKGQRP</sequence>
<dbReference type="AlphaFoldDB" id="I4EGV8"/>
<keyword evidence="3" id="KW-1185">Reference proteome</keyword>
<dbReference type="InterPro" id="IPR011048">
    <property type="entry name" value="Haem_d1_sf"/>
</dbReference>